<dbReference type="Pfam" id="PF00248">
    <property type="entry name" value="Aldo_ket_red"/>
    <property type="match status" value="1"/>
</dbReference>
<gene>
    <name evidence="3" type="ORF">VLY81_01850</name>
</gene>
<dbReference type="InterPro" id="IPR036812">
    <property type="entry name" value="NAD(P)_OxRdtase_dom_sf"/>
</dbReference>
<name>A0ABZ1BR60_9FIRM</name>
<dbReference type="PANTHER" id="PTHR43364">
    <property type="entry name" value="NADH-SPECIFIC METHYLGLYOXAL REDUCTASE-RELATED"/>
    <property type="match status" value="1"/>
</dbReference>
<dbReference type="InterPro" id="IPR020471">
    <property type="entry name" value="AKR"/>
</dbReference>
<dbReference type="PRINTS" id="PR00069">
    <property type="entry name" value="ALDKETRDTASE"/>
</dbReference>
<organism evidence="3 4">
    <name type="scientific">Geochorda subterranea</name>
    <dbReference type="NCBI Taxonomy" id="3109564"/>
    <lineage>
        <taxon>Bacteria</taxon>
        <taxon>Bacillati</taxon>
        <taxon>Bacillota</taxon>
        <taxon>Limnochordia</taxon>
        <taxon>Limnochordales</taxon>
        <taxon>Geochordaceae</taxon>
        <taxon>Geochorda</taxon>
    </lineage>
</organism>
<evidence type="ECO:0000256" key="1">
    <source>
        <dbReference type="ARBA" id="ARBA00023002"/>
    </source>
</evidence>
<proteinExistence type="predicted"/>
<evidence type="ECO:0000313" key="4">
    <source>
        <dbReference type="Proteomes" id="UP001333102"/>
    </source>
</evidence>
<dbReference type="InterPro" id="IPR023210">
    <property type="entry name" value="NADP_OxRdtase_dom"/>
</dbReference>
<evidence type="ECO:0000313" key="3">
    <source>
        <dbReference type="EMBL" id="WRP14941.1"/>
    </source>
</evidence>
<protein>
    <submittedName>
        <fullName evidence="3">Aldo/keto reductase</fullName>
    </submittedName>
</protein>
<sequence length="315" mass="35392">MEYTLLDGTGIRVSRVALGTWAIGGWLWGGTDVGDAIRAIHEALDLGITTIDTAPVYGFGLSEEIVARALREKRVPRDQVVIATKCGMEWDDKENVWRNSRPERIRQEIEDSLRRLETEYIDLYQVHWPDPETPIAETAAVLAELYRQGKIRAIGVSNYSVEQMDQWRAVAPLHSSQPPYNLLDRRIEADVLPYCREHGIAVLAYSPLARGLLTGKFTEETAKFPPGDTRARESRFTGEELRRNLRRVEHLRALAQELGKTVAQLAVRWVLDQPGVTVALWGARRPGQIAEAAGVAGWVITPAVRERIEAILREA</sequence>
<dbReference type="EMBL" id="CP141614">
    <property type="protein sequence ID" value="WRP14941.1"/>
    <property type="molecule type" value="Genomic_DNA"/>
</dbReference>
<dbReference type="RefSeq" id="WP_324669329.1">
    <property type="nucleotide sequence ID" value="NZ_CP141614.1"/>
</dbReference>
<feature type="domain" description="NADP-dependent oxidoreductase" evidence="2">
    <location>
        <begin position="16"/>
        <end position="312"/>
    </location>
</feature>
<dbReference type="PANTHER" id="PTHR43364:SF4">
    <property type="entry name" value="NAD(P)-LINKED OXIDOREDUCTASE SUPERFAMILY PROTEIN"/>
    <property type="match status" value="1"/>
</dbReference>
<evidence type="ECO:0000259" key="2">
    <source>
        <dbReference type="Pfam" id="PF00248"/>
    </source>
</evidence>
<dbReference type="InterPro" id="IPR050523">
    <property type="entry name" value="AKR_Detox_Biosynth"/>
</dbReference>
<dbReference type="Gene3D" id="3.20.20.100">
    <property type="entry name" value="NADP-dependent oxidoreductase domain"/>
    <property type="match status" value="1"/>
</dbReference>
<keyword evidence="4" id="KW-1185">Reference proteome</keyword>
<dbReference type="Proteomes" id="UP001333102">
    <property type="component" value="Chromosome"/>
</dbReference>
<dbReference type="SUPFAM" id="SSF51430">
    <property type="entry name" value="NAD(P)-linked oxidoreductase"/>
    <property type="match status" value="1"/>
</dbReference>
<dbReference type="PROSITE" id="PS00062">
    <property type="entry name" value="ALDOKETO_REDUCTASE_2"/>
    <property type="match status" value="1"/>
</dbReference>
<keyword evidence="1" id="KW-0560">Oxidoreductase</keyword>
<reference evidence="4" key="1">
    <citation type="submission" date="2023-12" db="EMBL/GenBank/DDBJ databases">
        <title>Novel isolates from deep terrestrial aquifers shed light on the physiology and ecology of the class Limnochordia.</title>
        <authorList>
            <person name="Karnachuk O.V."/>
            <person name="Lukina A.P."/>
            <person name="Avakyan M.R."/>
            <person name="Kadnikov V."/>
            <person name="Begmatov S."/>
            <person name="Beletsky A.V."/>
            <person name="Mardanov A.V."/>
            <person name="Ravin N.V."/>
        </authorList>
    </citation>
    <scope>NUCLEOTIDE SEQUENCE [LARGE SCALE GENOMIC DNA]</scope>
    <source>
        <strain evidence="4">LN</strain>
    </source>
</reference>
<accession>A0ABZ1BR60</accession>
<dbReference type="InterPro" id="IPR018170">
    <property type="entry name" value="Aldo/ket_reductase_CS"/>
</dbReference>